<evidence type="ECO:0000256" key="1">
    <source>
        <dbReference type="ARBA" id="ARBA00004651"/>
    </source>
</evidence>
<feature type="transmembrane region" description="Helical" evidence="7">
    <location>
        <begin position="227"/>
        <end position="249"/>
    </location>
</feature>
<feature type="transmembrane region" description="Helical" evidence="7">
    <location>
        <begin position="302"/>
        <end position="324"/>
    </location>
</feature>
<dbReference type="STRING" id="1461693.ATO10_08618"/>
<reference evidence="8 9" key="1">
    <citation type="submission" date="2013-04" db="EMBL/GenBank/DDBJ databases">
        <title>Shimia sp. 22II-S11-Z10 Genome Sequencing.</title>
        <authorList>
            <person name="Lai Q."/>
            <person name="Li G."/>
            <person name="Shao Z."/>
        </authorList>
    </citation>
    <scope>NUCLEOTIDE SEQUENCE [LARGE SCALE GENOMIC DNA]</scope>
    <source>
        <strain evidence="9">22II-S11-Z10</strain>
    </source>
</reference>
<keyword evidence="6 7" id="KW-0472">Membrane</keyword>
<dbReference type="EMBL" id="AQQY01000005">
    <property type="protein sequence ID" value="KCV81895.1"/>
    <property type="molecule type" value="Genomic_DNA"/>
</dbReference>
<feature type="transmembrane region" description="Helical" evidence="7">
    <location>
        <begin position="330"/>
        <end position="351"/>
    </location>
</feature>
<feature type="transmembrane region" description="Helical" evidence="7">
    <location>
        <begin position="269"/>
        <end position="290"/>
    </location>
</feature>
<dbReference type="Proteomes" id="UP000024836">
    <property type="component" value="Unassembled WGS sequence"/>
</dbReference>
<sequence>MKATIMTDTTHGLPRLSQLWSRLDKAILAILLIPVLLLIFDPDQTVPTLKFAGGAIAHTGIFIIFAVLAVGYLKATGAENMLAKAFEGPQLRMIVLASMAGGLSPFCSCEVIPFIAALLAVGAPLSAVMAFWLSSPLMDPAMFAITAGTLGTGFAVAKTVSAVGMGLMGGTITMMLARSALFENPLKQQTKTSCCSSSCGSDDPFSGQTVWKFWPHADRREVFRDTVIENAFFLGKWLLLAYMLEALMLHYVPAELIATVVGGEGLRPIVLGALVGAPAYLNGYAAVPLVDSLLQQGMNNGAAMSFVLAGGVSCIPAAVAVWALVKPRVFAAYLGIAFIGSVLAGLAWNLVAG</sequence>
<dbReference type="PANTHER" id="PTHR34184:SF4">
    <property type="entry name" value="UPF0718 PROTEIN YCGR"/>
    <property type="match status" value="1"/>
</dbReference>
<feature type="transmembrane region" description="Helical" evidence="7">
    <location>
        <begin position="23"/>
        <end position="40"/>
    </location>
</feature>
<dbReference type="eggNOG" id="COG0701">
    <property type="taxonomic scope" value="Bacteria"/>
</dbReference>
<proteinExistence type="inferred from homology"/>
<keyword evidence="5 7" id="KW-1133">Transmembrane helix</keyword>
<feature type="transmembrane region" description="Helical" evidence="7">
    <location>
        <begin position="52"/>
        <end position="73"/>
    </location>
</feature>
<keyword evidence="4 7" id="KW-0812">Transmembrane</keyword>
<evidence type="ECO:0000313" key="9">
    <source>
        <dbReference type="Proteomes" id="UP000024836"/>
    </source>
</evidence>
<comment type="caution">
    <text evidence="8">The sequence shown here is derived from an EMBL/GenBank/DDBJ whole genome shotgun (WGS) entry which is preliminary data.</text>
</comment>
<organism evidence="8 9">
    <name type="scientific">Actibacterium atlanticum</name>
    <dbReference type="NCBI Taxonomy" id="1461693"/>
    <lineage>
        <taxon>Bacteria</taxon>
        <taxon>Pseudomonadati</taxon>
        <taxon>Pseudomonadota</taxon>
        <taxon>Alphaproteobacteria</taxon>
        <taxon>Rhodobacterales</taxon>
        <taxon>Roseobacteraceae</taxon>
        <taxon>Actibacterium</taxon>
    </lineage>
</organism>
<comment type="subcellular location">
    <subcellularLocation>
        <location evidence="1">Cell membrane</location>
        <topology evidence="1">Multi-pass membrane protein</topology>
    </subcellularLocation>
</comment>
<comment type="similarity">
    <text evidence="2">Belongs to the UPF0718 family.</text>
</comment>
<dbReference type="AlphaFoldDB" id="A0A058ZKZ5"/>
<dbReference type="InterPro" id="IPR052923">
    <property type="entry name" value="UPF0718"/>
</dbReference>
<keyword evidence="3" id="KW-1003">Cell membrane</keyword>
<dbReference type="Pfam" id="PF03773">
    <property type="entry name" value="ArsP_1"/>
    <property type="match status" value="1"/>
</dbReference>
<name>A0A058ZKZ5_9RHOB</name>
<evidence type="ECO:0000256" key="5">
    <source>
        <dbReference type="ARBA" id="ARBA00022989"/>
    </source>
</evidence>
<keyword evidence="9" id="KW-1185">Reference proteome</keyword>
<accession>A0A058ZKZ5</accession>
<evidence type="ECO:0000256" key="2">
    <source>
        <dbReference type="ARBA" id="ARBA00006386"/>
    </source>
</evidence>
<dbReference type="InterPro" id="IPR005524">
    <property type="entry name" value="DUF318"/>
</dbReference>
<evidence type="ECO:0000256" key="7">
    <source>
        <dbReference type="SAM" id="Phobius"/>
    </source>
</evidence>
<gene>
    <name evidence="8" type="ORF">ATO10_08618</name>
</gene>
<protein>
    <submittedName>
        <fullName evidence="8">Capsule polysaccharide transport</fullName>
    </submittedName>
</protein>
<dbReference type="PANTHER" id="PTHR34184">
    <property type="entry name" value="UPF0718 PROTEIN YCGR"/>
    <property type="match status" value="1"/>
</dbReference>
<evidence type="ECO:0000256" key="4">
    <source>
        <dbReference type="ARBA" id="ARBA00022692"/>
    </source>
</evidence>
<dbReference type="GO" id="GO:0005886">
    <property type="term" value="C:plasma membrane"/>
    <property type="evidence" value="ECO:0007669"/>
    <property type="project" value="UniProtKB-SubCell"/>
</dbReference>
<evidence type="ECO:0000256" key="3">
    <source>
        <dbReference type="ARBA" id="ARBA00022475"/>
    </source>
</evidence>
<evidence type="ECO:0000313" key="8">
    <source>
        <dbReference type="EMBL" id="KCV81895.1"/>
    </source>
</evidence>
<dbReference type="PATRIC" id="fig|1461693.3.peg.1749"/>
<evidence type="ECO:0000256" key="6">
    <source>
        <dbReference type="ARBA" id="ARBA00023136"/>
    </source>
</evidence>